<dbReference type="KEGG" id="abac:LuPra_00149"/>
<dbReference type="RefSeq" id="WP_110168996.1">
    <property type="nucleotide sequence ID" value="NZ_CP015136.1"/>
</dbReference>
<feature type="region of interest" description="Disordered" evidence="1">
    <location>
        <begin position="116"/>
        <end position="140"/>
    </location>
</feature>
<reference evidence="3" key="2">
    <citation type="submission" date="2016-04" db="EMBL/GenBank/DDBJ databases">
        <title>First Complete Genome Sequence of a Subdivision 6 Acidobacterium.</title>
        <authorList>
            <person name="Huang S."/>
            <person name="Vieira S."/>
            <person name="Bunk B."/>
            <person name="Riedel T."/>
            <person name="Sproeer C."/>
            <person name="Overmann J."/>
        </authorList>
    </citation>
    <scope>NUCLEOTIDE SEQUENCE [LARGE SCALE GENOMIC DNA]</scope>
    <source>
        <strain evidence="3">DSM 100886 HEG_-6_39</strain>
    </source>
</reference>
<reference evidence="2 3" key="1">
    <citation type="journal article" date="2016" name="Genome Announc.">
        <title>First Complete Genome Sequence of a Subdivision 6 Acidobacterium Strain.</title>
        <authorList>
            <person name="Huang S."/>
            <person name="Vieira S."/>
            <person name="Bunk B."/>
            <person name="Riedel T."/>
            <person name="Sproer C."/>
            <person name="Overmann J."/>
        </authorList>
    </citation>
    <scope>NUCLEOTIDE SEQUENCE [LARGE SCALE GENOMIC DNA]</scope>
    <source>
        <strain evidence="3">DSM 100886 HEG_-6_39</strain>
    </source>
</reference>
<evidence type="ECO:0000256" key="1">
    <source>
        <dbReference type="SAM" id="MobiDB-lite"/>
    </source>
</evidence>
<evidence type="ECO:0000313" key="3">
    <source>
        <dbReference type="Proteomes" id="UP000076079"/>
    </source>
</evidence>
<protein>
    <submittedName>
        <fullName evidence="2">Uncharacterized protein</fullName>
    </submittedName>
</protein>
<dbReference type="Proteomes" id="UP000076079">
    <property type="component" value="Chromosome"/>
</dbReference>
<organism evidence="2 3">
    <name type="scientific">Luteitalea pratensis</name>
    <dbReference type="NCBI Taxonomy" id="1855912"/>
    <lineage>
        <taxon>Bacteria</taxon>
        <taxon>Pseudomonadati</taxon>
        <taxon>Acidobacteriota</taxon>
        <taxon>Vicinamibacteria</taxon>
        <taxon>Vicinamibacterales</taxon>
        <taxon>Vicinamibacteraceae</taxon>
        <taxon>Luteitalea</taxon>
    </lineage>
</organism>
<dbReference type="EMBL" id="CP015136">
    <property type="protein sequence ID" value="AMY06985.1"/>
    <property type="molecule type" value="Genomic_DNA"/>
</dbReference>
<accession>A0A143PEP0</accession>
<keyword evidence="3" id="KW-1185">Reference proteome</keyword>
<dbReference type="STRING" id="1855912.LuPra_00149"/>
<dbReference type="AlphaFoldDB" id="A0A143PEP0"/>
<name>A0A143PEP0_LUTPR</name>
<sequence length="155" mass="16219">MNGARYTIALAPSGWTLSTIPVRIRNTISQTGNATKAARHHELPASVRGVSTKGYATSATMTISAATSRSRKISGMVTAAIAMPLPPGLRTSLRPNRPAAAKGFGIIGERVRPSIGHISSDRDGTGAPARPVVSVKRHASRRPVVSMATQLMPDA</sequence>
<gene>
    <name evidence="2" type="ORF">LuPra_00149</name>
</gene>
<proteinExistence type="predicted"/>
<evidence type="ECO:0000313" key="2">
    <source>
        <dbReference type="EMBL" id="AMY06985.1"/>
    </source>
</evidence>